<protein>
    <submittedName>
        <fullName evidence="1">Uncharacterized protein</fullName>
    </submittedName>
</protein>
<dbReference type="Proteomes" id="UP001057402">
    <property type="component" value="Chromosome 6"/>
</dbReference>
<comment type="caution">
    <text evidence="1">The sequence shown here is derived from an EMBL/GenBank/DDBJ whole genome shotgun (WGS) entry which is preliminary data.</text>
</comment>
<evidence type="ECO:0000313" key="1">
    <source>
        <dbReference type="EMBL" id="KAI4363782.1"/>
    </source>
</evidence>
<reference evidence="2" key="1">
    <citation type="journal article" date="2023" name="Front. Plant Sci.">
        <title>Chromosomal-level genome assembly of Melastoma candidum provides insights into trichome evolution.</title>
        <authorList>
            <person name="Zhong Y."/>
            <person name="Wu W."/>
            <person name="Sun C."/>
            <person name="Zou P."/>
            <person name="Liu Y."/>
            <person name="Dai S."/>
            <person name="Zhou R."/>
        </authorList>
    </citation>
    <scope>NUCLEOTIDE SEQUENCE [LARGE SCALE GENOMIC DNA]</scope>
</reference>
<name>A0ACB9QB12_9MYRT</name>
<organism evidence="1 2">
    <name type="scientific">Melastoma candidum</name>
    <dbReference type="NCBI Taxonomy" id="119954"/>
    <lineage>
        <taxon>Eukaryota</taxon>
        <taxon>Viridiplantae</taxon>
        <taxon>Streptophyta</taxon>
        <taxon>Embryophyta</taxon>
        <taxon>Tracheophyta</taxon>
        <taxon>Spermatophyta</taxon>
        <taxon>Magnoliopsida</taxon>
        <taxon>eudicotyledons</taxon>
        <taxon>Gunneridae</taxon>
        <taxon>Pentapetalae</taxon>
        <taxon>rosids</taxon>
        <taxon>malvids</taxon>
        <taxon>Myrtales</taxon>
        <taxon>Melastomataceae</taxon>
        <taxon>Melastomatoideae</taxon>
        <taxon>Melastomateae</taxon>
        <taxon>Melastoma</taxon>
    </lineage>
</organism>
<proteinExistence type="predicted"/>
<accession>A0ACB9QB12</accession>
<sequence>MNLWNSNIPTSCSDLQSYQSDLSLFLAFESKRFYVLVDNRPWLNNLSSRSVWIWQLMVTKSRLSPFAKTKNRTKKKVEKQGSFRADSAQRKLFKKWFSLIDSANLSHKRVMLPVNNLRDQILLNSDLHGVLHGFIVFEVEWANVRGINYFNELLTDTSFSLETKFMKRWEFDSIGQAAGCISSWFSGTDAEMQVLKDHLHNSVEEFFDAKEEFSSSNSLDTGEDSFHGDPLGEDIPHSCLDWDLTVPLSCEDNQTSIPGTPPSLRRRKVTSSISADIKVNYSSEERHCEFEDHDTWSSNGSESSIDSFMYKDMLIVFRFKDHDLPFKLKDIIVSDLRLLTLLEAGLPSWVILLQSYPGLRHVYRPWMCPLARALYVSISIVTVLIGFYDLYKNVPVLKATAAHLCGPLLDWIDTWEMATRIQYLGTMLFLHNSKKAIKGFLTVSRTLRSFISVLTQPLIEPLIETFDFLIPLWNICSGGVVSLCSVLCDVSGSLWNLLEDMGEMLLQPFSSLFSSIWTIGTSVLLPLFQFLWEMLALPIRLIILLADKMEDVFTFLLTSLCGSLISLWQTLSRMFRVASASTPMASAGGTSKWRVLWNDLFSHVFRAIRSILNGFVAFFLACNRHRLSIYNHIQVCIRRLAGQELLINSSRQSHCRTPIGLRSGATSPRRQSNTTRSSGYARPSEGSLTLRISRPVSPEILSEGISAKLQAQMATDY</sequence>
<gene>
    <name evidence="1" type="ORF">MLD38_019954</name>
</gene>
<keyword evidence="2" id="KW-1185">Reference proteome</keyword>
<dbReference type="EMBL" id="CM042885">
    <property type="protein sequence ID" value="KAI4363782.1"/>
    <property type="molecule type" value="Genomic_DNA"/>
</dbReference>
<evidence type="ECO:0000313" key="2">
    <source>
        <dbReference type="Proteomes" id="UP001057402"/>
    </source>
</evidence>